<dbReference type="AlphaFoldDB" id="A0AAD4Z9Z6"/>
<gene>
    <name evidence="2" type="ORF">L3X38_017651</name>
</gene>
<reference evidence="2 3" key="1">
    <citation type="journal article" date="2022" name="G3 (Bethesda)">
        <title>Whole-genome sequence and methylome profiling of the almond [Prunus dulcis (Mill.) D.A. Webb] cultivar 'Nonpareil'.</title>
        <authorList>
            <person name="D'Amico-Willman K.M."/>
            <person name="Ouma W.Z."/>
            <person name="Meulia T."/>
            <person name="Sideli G.M."/>
            <person name="Gradziel T.M."/>
            <person name="Fresnedo-Ramirez J."/>
        </authorList>
    </citation>
    <scope>NUCLEOTIDE SEQUENCE [LARGE SCALE GENOMIC DNA]</scope>
    <source>
        <strain evidence="2">Clone GOH B32 T37-40</strain>
    </source>
</reference>
<accession>A0AAD4Z9Z6</accession>
<evidence type="ECO:0000313" key="3">
    <source>
        <dbReference type="Proteomes" id="UP001054821"/>
    </source>
</evidence>
<dbReference type="Proteomes" id="UP001054821">
    <property type="component" value="Chromosome 3"/>
</dbReference>
<evidence type="ECO:0000256" key="1">
    <source>
        <dbReference type="SAM" id="MobiDB-lite"/>
    </source>
</evidence>
<feature type="compositionally biased region" description="Pro residues" evidence="1">
    <location>
        <begin position="8"/>
        <end position="24"/>
    </location>
</feature>
<name>A0AAD4Z9Z6_PRUDU</name>
<evidence type="ECO:0000313" key="2">
    <source>
        <dbReference type="EMBL" id="KAI5338380.1"/>
    </source>
</evidence>
<proteinExistence type="predicted"/>
<feature type="region of interest" description="Disordered" evidence="1">
    <location>
        <begin position="1"/>
        <end position="24"/>
    </location>
</feature>
<comment type="caution">
    <text evidence="2">The sequence shown here is derived from an EMBL/GenBank/DDBJ whole genome shotgun (WGS) entry which is preliminary data.</text>
</comment>
<dbReference type="EMBL" id="JAJFAZ020000003">
    <property type="protein sequence ID" value="KAI5338380.1"/>
    <property type="molecule type" value="Genomic_DNA"/>
</dbReference>
<organism evidence="2 3">
    <name type="scientific">Prunus dulcis</name>
    <name type="common">Almond</name>
    <name type="synonym">Amygdalus dulcis</name>
    <dbReference type="NCBI Taxonomy" id="3755"/>
    <lineage>
        <taxon>Eukaryota</taxon>
        <taxon>Viridiplantae</taxon>
        <taxon>Streptophyta</taxon>
        <taxon>Embryophyta</taxon>
        <taxon>Tracheophyta</taxon>
        <taxon>Spermatophyta</taxon>
        <taxon>Magnoliopsida</taxon>
        <taxon>eudicotyledons</taxon>
        <taxon>Gunneridae</taxon>
        <taxon>Pentapetalae</taxon>
        <taxon>rosids</taxon>
        <taxon>fabids</taxon>
        <taxon>Rosales</taxon>
        <taxon>Rosaceae</taxon>
        <taxon>Amygdaloideae</taxon>
        <taxon>Amygdaleae</taxon>
        <taxon>Prunus</taxon>
    </lineage>
</organism>
<sequence length="125" mass="14229">MVFKPTRVVPPLPPNPPSPPSPPLPSPSCFWNNLVIYDNASRVSGMPELCGLRNCVLRLIISSWVLRGDLTDMHSWADYVSPEFCDDMRSQVHHMFPEFCEDVTYRVFVIDGILVELTDYEWGCA</sequence>
<keyword evidence="3" id="KW-1185">Reference proteome</keyword>
<protein>
    <submittedName>
        <fullName evidence="2">Uncharacterized protein</fullName>
    </submittedName>
</protein>